<proteinExistence type="predicted"/>
<gene>
    <name evidence="1" type="ORF">GCM10010346_63430</name>
</gene>
<reference evidence="2" key="1">
    <citation type="journal article" date="2019" name="Int. J. Syst. Evol. Microbiol.">
        <title>The Global Catalogue of Microorganisms (GCM) 10K type strain sequencing project: providing services to taxonomists for standard genome sequencing and annotation.</title>
        <authorList>
            <consortium name="The Broad Institute Genomics Platform"/>
            <consortium name="The Broad Institute Genome Sequencing Center for Infectious Disease"/>
            <person name="Wu L."/>
            <person name="Ma J."/>
        </authorList>
    </citation>
    <scope>NUCLEOTIDE SEQUENCE [LARGE SCALE GENOMIC DNA]</scope>
    <source>
        <strain evidence="2">JCM 4737</strain>
    </source>
</reference>
<accession>A0ABQ3EDJ8</accession>
<protein>
    <submittedName>
        <fullName evidence="1">Uncharacterized protein</fullName>
    </submittedName>
</protein>
<organism evidence="1 2">
    <name type="scientific">Streptomyces chryseus</name>
    <dbReference type="NCBI Taxonomy" id="68186"/>
    <lineage>
        <taxon>Bacteria</taxon>
        <taxon>Bacillati</taxon>
        <taxon>Actinomycetota</taxon>
        <taxon>Actinomycetes</taxon>
        <taxon>Kitasatosporales</taxon>
        <taxon>Streptomycetaceae</taxon>
        <taxon>Streptomyces</taxon>
    </lineage>
</organism>
<sequence length="337" mass="36546">MTEPSVTAEEQARIQALSPTVPDLARTDLTGCQQADVFKTDRIPLLGSGGNVQWLATPDGVVIVSQTCDVVQPKMSTVQVAPVVRLAGSLAGLAAKGSMPRYVPIPEAGAGAFADLEHVATVAKSHLALLEPQHGALTTTDIRKFGMRVGRRYSRFAFPDDVSPWLAPLKDSVLSKAGKSASSLGRVLEEMVESLRLECVPSWDSGAPYHLTLLVLIKPGLLPVVDDLREMTRPADLDQWLYDGVRRIKRSPAEVADQIISLNASSDRLRRLWLWEGFGESLAAVCKPKPNDPPDVQTAVAGHAIDSEVATIRDVSYERALRSEEIDVEHLSPPLPR</sequence>
<name>A0ABQ3EDJ8_9ACTN</name>
<dbReference type="Proteomes" id="UP000599437">
    <property type="component" value="Unassembled WGS sequence"/>
</dbReference>
<comment type="caution">
    <text evidence="1">The sequence shown here is derived from an EMBL/GenBank/DDBJ whole genome shotgun (WGS) entry which is preliminary data.</text>
</comment>
<evidence type="ECO:0000313" key="2">
    <source>
        <dbReference type="Proteomes" id="UP000599437"/>
    </source>
</evidence>
<keyword evidence="2" id="KW-1185">Reference proteome</keyword>
<dbReference type="EMBL" id="BMVO01000040">
    <property type="protein sequence ID" value="GHB31355.1"/>
    <property type="molecule type" value="Genomic_DNA"/>
</dbReference>
<evidence type="ECO:0000313" key="1">
    <source>
        <dbReference type="EMBL" id="GHB31355.1"/>
    </source>
</evidence>